<keyword evidence="1 2" id="KW-0238">DNA-binding</keyword>
<evidence type="ECO:0000313" key="4">
    <source>
        <dbReference type="EMBL" id="GGH71693.1"/>
    </source>
</evidence>
<dbReference type="Proteomes" id="UP000627292">
    <property type="component" value="Unassembled WGS sequence"/>
</dbReference>
<accession>A0A917IZ18</accession>
<proteinExistence type="predicted"/>
<dbReference type="GO" id="GO:0000160">
    <property type="term" value="P:phosphorelay signal transduction system"/>
    <property type="evidence" value="ECO:0007669"/>
    <property type="project" value="InterPro"/>
</dbReference>
<dbReference type="CDD" id="cd00383">
    <property type="entry name" value="trans_reg_C"/>
    <property type="match status" value="1"/>
</dbReference>
<dbReference type="PROSITE" id="PS51755">
    <property type="entry name" value="OMPR_PHOB"/>
    <property type="match status" value="1"/>
</dbReference>
<evidence type="ECO:0000256" key="2">
    <source>
        <dbReference type="PROSITE-ProRule" id="PRU01091"/>
    </source>
</evidence>
<feature type="DNA-binding region" description="OmpR/PhoB-type" evidence="2">
    <location>
        <begin position="155"/>
        <end position="252"/>
    </location>
</feature>
<reference evidence="4" key="2">
    <citation type="submission" date="2020-09" db="EMBL/GenBank/DDBJ databases">
        <authorList>
            <person name="Sun Q."/>
            <person name="Zhou Y."/>
        </authorList>
    </citation>
    <scope>NUCLEOTIDE SEQUENCE</scope>
    <source>
        <strain evidence="4">CGMCC 1.15290</strain>
    </source>
</reference>
<name>A0A917IZ18_9BACT</name>
<evidence type="ECO:0000313" key="5">
    <source>
        <dbReference type="Proteomes" id="UP000627292"/>
    </source>
</evidence>
<dbReference type="InterPro" id="IPR036388">
    <property type="entry name" value="WH-like_DNA-bd_sf"/>
</dbReference>
<dbReference type="GO" id="GO:0006355">
    <property type="term" value="P:regulation of DNA-templated transcription"/>
    <property type="evidence" value="ECO:0007669"/>
    <property type="project" value="InterPro"/>
</dbReference>
<dbReference type="EMBL" id="BMIB01000003">
    <property type="protein sequence ID" value="GGH71693.1"/>
    <property type="molecule type" value="Genomic_DNA"/>
</dbReference>
<reference evidence="4" key="1">
    <citation type="journal article" date="2014" name="Int. J. Syst. Evol. Microbiol.">
        <title>Complete genome sequence of Corynebacterium casei LMG S-19264T (=DSM 44701T), isolated from a smear-ripened cheese.</title>
        <authorList>
            <consortium name="US DOE Joint Genome Institute (JGI-PGF)"/>
            <person name="Walter F."/>
            <person name="Albersmeier A."/>
            <person name="Kalinowski J."/>
            <person name="Ruckert C."/>
        </authorList>
    </citation>
    <scope>NUCLEOTIDE SEQUENCE</scope>
    <source>
        <strain evidence="4">CGMCC 1.15290</strain>
    </source>
</reference>
<dbReference type="Pfam" id="PF00486">
    <property type="entry name" value="Trans_reg_C"/>
    <property type="match status" value="1"/>
</dbReference>
<evidence type="ECO:0000259" key="3">
    <source>
        <dbReference type="PROSITE" id="PS51755"/>
    </source>
</evidence>
<dbReference type="SUPFAM" id="SSF46894">
    <property type="entry name" value="C-terminal effector domain of the bipartite response regulators"/>
    <property type="match status" value="1"/>
</dbReference>
<dbReference type="AlphaFoldDB" id="A0A917IZ18"/>
<dbReference type="GO" id="GO:0003677">
    <property type="term" value="F:DNA binding"/>
    <property type="evidence" value="ECO:0007669"/>
    <property type="project" value="UniProtKB-UniRule"/>
</dbReference>
<gene>
    <name evidence="4" type="ORF">GCM10011379_31310</name>
</gene>
<sequence length="255" mass="28549">MRQIGHQLLLAAGDDTSRVLPVQQVADNEFRISFESPFSFHPDTLIAIVSRNLATGGTLPAQYVVNVLACNNREVVYGFAKGVSNMPSPCSNRKQPADCYQIQILFSEPPARVQNKMLWGAGASLIALTGLGMWYKRRQKQPAHVADTPEAASTEAPVSIGAYAFYPEQQRLQYQQQEIPLTSKESKLLGIFARHLNQLISRDQLQKEGWEEEGVITGRSLDMYVSKLRKHLQQDIQVKLVNVHGRGYRLEVTAE</sequence>
<organism evidence="4 5">
    <name type="scientific">Filimonas zeae</name>
    <dbReference type="NCBI Taxonomy" id="1737353"/>
    <lineage>
        <taxon>Bacteria</taxon>
        <taxon>Pseudomonadati</taxon>
        <taxon>Bacteroidota</taxon>
        <taxon>Chitinophagia</taxon>
        <taxon>Chitinophagales</taxon>
        <taxon>Chitinophagaceae</taxon>
        <taxon>Filimonas</taxon>
    </lineage>
</organism>
<protein>
    <recommendedName>
        <fullName evidence="3">OmpR/PhoB-type domain-containing protein</fullName>
    </recommendedName>
</protein>
<feature type="domain" description="OmpR/PhoB-type" evidence="3">
    <location>
        <begin position="155"/>
        <end position="252"/>
    </location>
</feature>
<evidence type="ECO:0000256" key="1">
    <source>
        <dbReference type="ARBA" id="ARBA00023125"/>
    </source>
</evidence>
<dbReference type="Gene3D" id="1.10.10.10">
    <property type="entry name" value="Winged helix-like DNA-binding domain superfamily/Winged helix DNA-binding domain"/>
    <property type="match status" value="1"/>
</dbReference>
<dbReference type="InterPro" id="IPR001867">
    <property type="entry name" value="OmpR/PhoB-type_DNA-bd"/>
</dbReference>
<comment type="caution">
    <text evidence="4">The sequence shown here is derived from an EMBL/GenBank/DDBJ whole genome shotgun (WGS) entry which is preliminary data.</text>
</comment>
<dbReference type="SMART" id="SM00862">
    <property type="entry name" value="Trans_reg_C"/>
    <property type="match status" value="1"/>
</dbReference>
<keyword evidence="5" id="KW-1185">Reference proteome</keyword>
<dbReference type="InterPro" id="IPR016032">
    <property type="entry name" value="Sig_transdc_resp-reg_C-effctor"/>
</dbReference>